<feature type="transmembrane region" description="Helical" evidence="1">
    <location>
        <begin position="77"/>
        <end position="95"/>
    </location>
</feature>
<keyword evidence="1" id="KW-0812">Transmembrane</keyword>
<evidence type="ECO:0000256" key="1">
    <source>
        <dbReference type="SAM" id="Phobius"/>
    </source>
</evidence>
<keyword evidence="3" id="KW-1185">Reference proteome</keyword>
<dbReference type="AlphaFoldDB" id="E2C4L4"/>
<feature type="transmembrane region" description="Helical" evidence="1">
    <location>
        <begin position="107"/>
        <end position="131"/>
    </location>
</feature>
<dbReference type="Proteomes" id="UP000008237">
    <property type="component" value="Unassembled WGS sequence"/>
</dbReference>
<gene>
    <name evidence="2" type="ORF">EAI_14208</name>
</gene>
<keyword evidence="1" id="KW-0472">Membrane</keyword>
<dbReference type="EMBL" id="GL452536">
    <property type="protein sequence ID" value="EFN77094.1"/>
    <property type="molecule type" value="Genomic_DNA"/>
</dbReference>
<organism evidence="3">
    <name type="scientific">Harpegnathos saltator</name>
    <name type="common">Jerdon's jumping ant</name>
    <dbReference type="NCBI Taxonomy" id="610380"/>
    <lineage>
        <taxon>Eukaryota</taxon>
        <taxon>Metazoa</taxon>
        <taxon>Ecdysozoa</taxon>
        <taxon>Arthropoda</taxon>
        <taxon>Hexapoda</taxon>
        <taxon>Insecta</taxon>
        <taxon>Pterygota</taxon>
        <taxon>Neoptera</taxon>
        <taxon>Endopterygota</taxon>
        <taxon>Hymenoptera</taxon>
        <taxon>Apocrita</taxon>
        <taxon>Aculeata</taxon>
        <taxon>Formicoidea</taxon>
        <taxon>Formicidae</taxon>
        <taxon>Ponerinae</taxon>
        <taxon>Ponerini</taxon>
        <taxon>Harpegnathos</taxon>
    </lineage>
</organism>
<proteinExistence type="predicted"/>
<name>E2C4L4_HARSA</name>
<feature type="transmembrane region" description="Helical" evidence="1">
    <location>
        <begin position="6"/>
        <end position="28"/>
    </location>
</feature>
<accession>E2C4L4</accession>
<evidence type="ECO:0000313" key="2">
    <source>
        <dbReference type="EMBL" id="EFN77094.1"/>
    </source>
</evidence>
<sequence>MVWLPLWIGTYVAYLYGSSMVAYLVWYLNDILYGAVMVSSLDGFRCDRIASDLKLLDVSYMVRPAYMVPFRYQYGPPVWALDGILAGMIGVYAAYQYGSSMVTCLVWYLNGLLRGAVMVSFLGWQVTWMFLLDGSFLRSVWCLDGTSLTWLLRPPVWYP</sequence>
<protein>
    <submittedName>
        <fullName evidence="2">Uncharacterized protein</fullName>
    </submittedName>
</protein>
<keyword evidence="1" id="KW-1133">Transmembrane helix</keyword>
<evidence type="ECO:0000313" key="3">
    <source>
        <dbReference type="Proteomes" id="UP000008237"/>
    </source>
</evidence>
<dbReference type="InParanoid" id="E2C4L4"/>
<reference evidence="2 3" key="1">
    <citation type="journal article" date="2010" name="Science">
        <title>Genomic comparison of the ants Camponotus floridanus and Harpegnathos saltator.</title>
        <authorList>
            <person name="Bonasio R."/>
            <person name="Zhang G."/>
            <person name="Ye C."/>
            <person name="Mutti N.S."/>
            <person name="Fang X."/>
            <person name="Qin N."/>
            <person name="Donahue G."/>
            <person name="Yang P."/>
            <person name="Li Q."/>
            <person name="Li C."/>
            <person name="Zhang P."/>
            <person name="Huang Z."/>
            <person name="Berger S.L."/>
            <person name="Reinberg D."/>
            <person name="Wang J."/>
            <person name="Liebig J."/>
        </authorList>
    </citation>
    <scope>NUCLEOTIDE SEQUENCE [LARGE SCALE GENOMIC DNA]</scope>
    <source>
        <strain evidence="2 3">R22 G/1</strain>
    </source>
</reference>